<evidence type="ECO:0000313" key="11">
    <source>
        <dbReference type="Proteomes" id="UP000238350"/>
    </source>
</evidence>
<dbReference type="Gene3D" id="1.20.58.340">
    <property type="entry name" value="Magnesium transport protein CorA, transmembrane region"/>
    <property type="match status" value="2"/>
</dbReference>
<dbReference type="GO" id="GO:0015087">
    <property type="term" value="F:cobalt ion transmembrane transporter activity"/>
    <property type="evidence" value="ECO:0007669"/>
    <property type="project" value="TreeGrafter"/>
</dbReference>
<dbReference type="PANTHER" id="PTHR46494">
    <property type="entry name" value="CORA FAMILY METAL ION TRANSPORTER (EUROFUNG)"/>
    <property type="match status" value="1"/>
</dbReference>
<keyword evidence="7 9" id="KW-0472">Membrane</keyword>
<keyword evidence="6 9" id="KW-1133">Transmembrane helix</keyword>
<dbReference type="InterPro" id="IPR045861">
    <property type="entry name" value="CorA_cytoplasmic_dom"/>
</dbReference>
<evidence type="ECO:0000256" key="5">
    <source>
        <dbReference type="ARBA" id="ARBA00022692"/>
    </source>
</evidence>
<dbReference type="GeneID" id="36516288"/>
<dbReference type="PANTHER" id="PTHR46494:SF1">
    <property type="entry name" value="CORA FAMILY METAL ION TRANSPORTER (EUROFUNG)"/>
    <property type="match status" value="1"/>
</dbReference>
<dbReference type="EMBL" id="NDIQ01000021">
    <property type="protein sequence ID" value="PRT54920.1"/>
    <property type="molecule type" value="Genomic_DNA"/>
</dbReference>
<keyword evidence="11" id="KW-1185">Reference proteome</keyword>
<evidence type="ECO:0000256" key="9">
    <source>
        <dbReference type="SAM" id="Phobius"/>
    </source>
</evidence>
<proteinExistence type="inferred from homology"/>
<dbReference type="GO" id="GO:0050897">
    <property type="term" value="F:cobalt ion binding"/>
    <property type="evidence" value="ECO:0007669"/>
    <property type="project" value="TreeGrafter"/>
</dbReference>
<dbReference type="SUPFAM" id="SSF144083">
    <property type="entry name" value="Magnesium transport protein CorA, transmembrane region"/>
    <property type="match status" value="1"/>
</dbReference>
<evidence type="ECO:0000256" key="1">
    <source>
        <dbReference type="ARBA" id="ARBA00004651"/>
    </source>
</evidence>
<organism evidence="10 11">
    <name type="scientific">Wickerhamiella sorbophila</name>
    <dbReference type="NCBI Taxonomy" id="45607"/>
    <lineage>
        <taxon>Eukaryota</taxon>
        <taxon>Fungi</taxon>
        <taxon>Dikarya</taxon>
        <taxon>Ascomycota</taxon>
        <taxon>Saccharomycotina</taxon>
        <taxon>Dipodascomycetes</taxon>
        <taxon>Dipodascales</taxon>
        <taxon>Trichomonascaceae</taxon>
        <taxon>Wickerhamiella</taxon>
    </lineage>
</organism>
<feature type="transmembrane region" description="Helical" evidence="9">
    <location>
        <begin position="530"/>
        <end position="550"/>
    </location>
</feature>
<dbReference type="GO" id="GO:0015095">
    <property type="term" value="F:magnesium ion transmembrane transporter activity"/>
    <property type="evidence" value="ECO:0007669"/>
    <property type="project" value="TreeGrafter"/>
</dbReference>
<dbReference type="STRING" id="45607.A0A2T0FIV7"/>
<evidence type="ECO:0000256" key="6">
    <source>
        <dbReference type="ARBA" id="ARBA00022989"/>
    </source>
</evidence>
<dbReference type="SUPFAM" id="SSF143865">
    <property type="entry name" value="CorA soluble domain-like"/>
    <property type="match status" value="1"/>
</dbReference>
<keyword evidence="4" id="KW-1003">Cell membrane</keyword>
<keyword evidence="3" id="KW-0813">Transport</keyword>
<evidence type="ECO:0000256" key="3">
    <source>
        <dbReference type="ARBA" id="ARBA00022448"/>
    </source>
</evidence>
<dbReference type="InterPro" id="IPR045863">
    <property type="entry name" value="CorA_TM1_TM2"/>
</dbReference>
<gene>
    <name evidence="10" type="ORF">B9G98_02540</name>
</gene>
<dbReference type="InterPro" id="IPR002523">
    <property type="entry name" value="MgTranspt_CorA/ZnTranspt_ZntB"/>
</dbReference>
<dbReference type="Pfam" id="PF01544">
    <property type="entry name" value="CorA"/>
    <property type="match status" value="1"/>
</dbReference>
<dbReference type="OrthoDB" id="165352at2759"/>
<comment type="subcellular location">
    <subcellularLocation>
        <location evidence="1">Cell membrane</location>
        <topology evidence="1">Multi-pass membrane protein</topology>
    </subcellularLocation>
</comment>
<dbReference type="Proteomes" id="UP000238350">
    <property type="component" value="Unassembled WGS sequence"/>
</dbReference>
<dbReference type="GO" id="GO:0005886">
    <property type="term" value="C:plasma membrane"/>
    <property type="evidence" value="ECO:0007669"/>
    <property type="project" value="UniProtKB-SubCell"/>
</dbReference>
<evidence type="ECO:0000256" key="8">
    <source>
        <dbReference type="SAM" id="MobiDB-lite"/>
    </source>
</evidence>
<evidence type="ECO:0000313" key="10">
    <source>
        <dbReference type="EMBL" id="PRT54920.1"/>
    </source>
</evidence>
<feature type="compositionally biased region" description="Polar residues" evidence="8">
    <location>
        <begin position="235"/>
        <end position="249"/>
    </location>
</feature>
<feature type="region of interest" description="Disordered" evidence="8">
    <location>
        <begin position="233"/>
        <end position="263"/>
    </location>
</feature>
<protein>
    <submittedName>
        <fullName evidence="10">Cobalt/magnesium transport protein CorA</fullName>
    </submittedName>
</protein>
<evidence type="ECO:0000256" key="4">
    <source>
        <dbReference type="ARBA" id="ARBA00022475"/>
    </source>
</evidence>
<evidence type="ECO:0000256" key="7">
    <source>
        <dbReference type="ARBA" id="ARBA00023136"/>
    </source>
</evidence>
<keyword evidence="5 9" id="KW-0812">Transmembrane</keyword>
<reference evidence="10 11" key="1">
    <citation type="submission" date="2017-04" db="EMBL/GenBank/DDBJ databases">
        <title>Genome sequencing of [Candida] sorbophila.</title>
        <authorList>
            <person name="Ahn J.O."/>
        </authorList>
    </citation>
    <scope>NUCLEOTIDE SEQUENCE [LARGE SCALE GENOMIC DNA]</scope>
    <source>
        <strain evidence="10 11">DS02</strain>
    </source>
</reference>
<evidence type="ECO:0000256" key="2">
    <source>
        <dbReference type="ARBA" id="ARBA00009765"/>
    </source>
</evidence>
<comment type="similarity">
    <text evidence="2">Belongs to the CorA metal ion transporter (MIT) (TC 1.A.35) family.</text>
</comment>
<comment type="caution">
    <text evidence="10">The sequence shown here is derived from an EMBL/GenBank/DDBJ whole genome shotgun (WGS) entry which is preliminary data.</text>
</comment>
<feature type="compositionally biased region" description="Basic and acidic residues" evidence="8">
    <location>
        <begin position="250"/>
        <end position="259"/>
    </location>
</feature>
<dbReference type="AlphaFoldDB" id="A0A2T0FIV7"/>
<sequence>MVLYETYSHDSSSGSSTASFKGADYSISCTALSSDGTVTPDSYEPELLRKISDTDKNTLRSSYNSTKSRRRFSLLPVDSTEERYREPIGLEPGINPYTTTVQLDESVGSDITIIDYSDKDIEIETFSVGTKGGEDSDCDFEEHLKKRPKWAKLRWINVNGLSWEAIEPIAKYYDLHPLSVEDTLDIPQRPKMEVFPSHVFFCLPLHILTTNYQEVSRFNRVMNTIKSALLGRSSGGTPVTNSMKPTHTHTQTDRMDERSFGSPVSPCSKVQKALDETARRSIYLWDHSDAHGEYYQAQVRKKMPLDYQRRTVSIEQVSIFMNEDTVITMFERSAPRVIDPIVKRVLSSSTIIRQSADPTILVQSIIDTCVDHIQPIISEYRARIYRLQVEAVLHPTMRLTRAMHLLKTDLTVLTNTISPIIPFLNSFKARLPKPKDVLPRDNDSGFVAFTGGAHYMNDVVDHAQGYNQDLKQMMRFMDSISTLIFNTISIQSSDAVRLLSLVTVVFLPLTFLSGYFGMNFTDFDSLNNGLGYYWSLAAPCSAGLIVILMYDTAIDLFFKVCR</sequence>
<dbReference type="RefSeq" id="XP_024664865.1">
    <property type="nucleotide sequence ID" value="XM_024809097.1"/>
</dbReference>
<feature type="transmembrane region" description="Helical" evidence="9">
    <location>
        <begin position="498"/>
        <end position="518"/>
    </location>
</feature>
<dbReference type="Gene3D" id="3.30.460.20">
    <property type="entry name" value="CorA soluble domain-like"/>
    <property type="match status" value="1"/>
</dbReference>
<accession>A0A2T0FIV7</accession>
<name>A0A2T0FIV7_9ASCO</name>
<dbReference type="GO" id="GO:0000287">
    <property type="term" value="F:magnesium ion binding"/>
    <property type="evidence" value="ECO:0007669"/>
    <property type="project" value="TreeGrafter"/>
</dbReference>